<sequence>MSFLGACGSTRDDFTDEQPPPFAVDGGEAGRDPQCGFRCSRDLKKVLKGCDDDVEVVAECPAGQGCGVDSCVDACASAALSKGSLGCSFWTLPPDDSDYGAGSCFAAMVANTFDVPVDITAEYGSDSLDISKSIYTVERPDPNAEPKYTQVTGALLPGQVAVVFLAAAEHPLNKSATACPDSVVPALKIDPLRHGTAKTKAFHLATNAPIAAYSIFPYGGASSQFPTATLLLPVTAWDTSYIAVAPAVFGKVSQVNLSRRTLQIVANEDNTEISMRPTADISQGDQVAPGVTGEIVKWALSKGQVLQITQPTPISGSPVVANKPVGVFGGSPCTFLPADVEYCDLTQQQIAPFSQWGTSYALVPYLSRIAAVEGTIREIVPWTFVGAADGTVLTYDPVKPPGAPDTLSAGQIVTFQTDAVATVKSQDSKHPFHVSVYMTGSMGGGGTPGAGKVLGDPDFVSMAPSDQFLDHYIFFTDYTFPETSLTLVRRKTAGSFKPVTLECAGEITGWQPLGASGEYEYTWMRLTAGAVPQKFGSGTCGYGRHEASSDGPFSVTVWGIGKDASYGFAGGMGSRPVNDAPPPTIH</sequence>
<protein>
    <recommendedName>
        <fullName evidence="2">IgGFc-binding protein N-terminal domain-containing protein</fullName>
    </recommendedName>
</protein>
<evidence type="ECO:0000313" key="3">
    <source>
        <dbReference type="EMBL" id="AKU95557.1"/>
    </source>
</evidence>
<proteinExistence type="predicted"/>
<dbReference type="Pfam" id="PF17517">
    <property type="entry name" value="IgGFc_binding"/>
    <property type="match status" value="1"/>
</dbReference>
<dbReference type="STRING" id="1391654.AKJ09_02221"/>
<feature type="domain" description="IgGFc-binding protein N-terminal" evidence="2">
    <location>
        <begin position="227"/>
        <end position="559"/>
    </location>
</feature>
<dbReference type="AlphaFoldDB" id="A0A0K1PPW0"/>
<evidence type="ECO:0000259" key="2">
    <source>
        <dbReference type="Pfam" id="PF17517"/>
    </source>
</evidence>
<dbReference type="PANTHER" id="PTHR46534:SF1">
    <property type="entry name" value="IGGFC-BINDING PROTEIN N-TERMINAL DOMAIN-CONTAINING PROTEIN"/>
    <property type="match status" value="1"/>
</dbReference>
<dbReference type="PANTHER" id="PTHR46534">
    <property type="entry name" value="IGGFC_BINDING DOMAIN-CONTAINING PROTEIN"/>
    <property type="match status" value="1"/>
</dbReference>
<feature type="region of interest" description="Disordered" evidence="1">
    <location>
        <begin position="1"/>
        <end position="29"/>
    </location>
</feature>
<dbReference type="KEGG" id="llu:AKJ09_02221"/>
<keyword evidence="4" id="KW-1185">Reference proteome</keyword>
<accession>A0A0K1PPW0</accession>
<gene>
    <name evidence="3" type="ORF">AKJ09_02221</name>
</gene>
<dbReference type="InterPro" id="IPR035234">
    <property type="entry name" value="IgGFc-bd_N"/>
</dbReference>
<reference evidence="3 4" key="1">
    <citation type="submission" date="2015-08" db="EMBL/GenBank/DDBJ databases">
        <authorList>
            <person name="Babu N.S."/>
            <person name="Beckwith C.J."/>
            <person name="Beseler K.G."/>
            <person name="Brison A."/>
            <person name="Carone J.V."/>
            <person name="Caskin T.P."/>
            <person name="Diamond M."/>
            <person name="Durham M.E."/>
            <person name="Foxe J.M."/>
            <person name="Go M."/>
            <person name="Henderson B.A."/>
            <person name="Jones I.B."/>
            <person name="McGettigan J.A."/>
            <person name="Micheletti S.J."/>
            <person name="Nasrallah M.E."/>
            <person name="Ortiz D."/>
            <person name="Piller C.R."/>
            <person name="Privatt S.R."/>
            <person name="Schneider S.L."/>
            <person name="Sharp S."/>
            <person name="Smith T.C."/>
            <person name="Stanton J.D."/>
            <person name="Ullery H.E."/>
            <person name="Wilson R.J."/>
            <person name="Serrano M.G."/>
            <person name="Buck G."/>
            <person name="Lee V."/>
            <person name="Wang Y."/>
            <person name="Carvalho R."/>
            <person name="Voegtly L."/>
            <person name="Shi R."/>
            <person name="Duckworth R."/>
            <person name="Johnson A."/>
            <person name="Loviza R."/>
            <person name="Walstead R."/>
            <person name="Shah Z."/>
            <person name="Kiflezghi M."/>
            <person name="Wade K."/>
            <person name="Ball S.L."/>
            <person name="Bradley K.W."/>
            <person name="Asai D.J."/>
            <person name="Bowman C.A."/>
            <person name="Russell D.A."/>
            <person name="Pope W.H."/>
            <person name="Jacobs-Sera D."/>
            <person name="Hendrix R.W."/>
            <person name="Hatfull G.F."/>
        </authorList>
    </citation>
    <scope>NUCLEOTIDE SEQUENCE [LARGE SCALE GENOMIC DNA]</scope>
    <source>
        <strain evidence="3 4">DSM 27648</strain>
    </source>
</reference>
<organism evidence="3 4">
    <name type="scientific">Labilithrix luteola</name>
    <dbReference type="NCBI Taxonomy" id="1391654"/>
    <lineage>
        <taxon>Bacteria</taxon>
        <taxon>Pseudomonadati</taxon>
        <taxon>Myxococcota</taxon>
        <taxon>Polyangia</taxon>
        <taxon>Polyangiales</taxon>
        <taxon>Labilitrichaceae</taxon>
        <taxon>Labilithrix</taxon>
    </lineage>
</organism>
<dbReference type="Proteomes" id="UP000064967">
    <property type="component" value="Chromosome"/>
</dbReference>
<dbReference type="EMBL" id="CP012333">
    <property type="protein sequence ID" value="AKU95557.1"/>
    <property type="molecule type" value="Genomic_DNA"/>
</dbReference>
<evidence type="ECO:0000256" key="1">
    <source>
        <dbReference type="SAM" id="MobiDB-lite"/>
    </source>
</evidence>
<evidence type="ECO:0000313" key="4">
    <source>
        <dbReference type="Proteomes" id="UP000064967"/>
    </source>
</evidence>
<name>A0A0K1PPW0_9BACT</name>